<dbReference type="Gene3D" id="3.40.30.10">
    <property type="entry name" value="Glutaredoxin"/>
    <property type="match status" value="1"/>
</dbReference>
<evidence type="ECO:0000256" key="1">
    <source>
        <dbReference type="ARBA" id="ARBA00004196"/>
    </source>
</evidence>
<dbReference type="InterPro" id="IPR000866">
    <property type="entry name" value="AhpC/TSA"/>
</dbReference>
<dbReference type="GO" id="GO:0016209">
    <property type="term" value="F:antioxidant activity"/>
    <property type="evidence" value="ECO:0007669"/>
    <property type="project" value="InterPro"/>
</dbReference>
<sequence length="363" mass="39237">MTTPSTPILRAAGATVLGLLALGASASVPVSALAQAPQAREADGALRAIDEDYSRKLHELERDRLNRLQKLAAERQPKEAAAVYQQLFRLAIAGNLFVEAEPAADSVIKGGSPSPTTSALAHLVKLVAECDRGDYDQSLIDLRSIMAKVDKAAAEGEPAVALTSEEVVSICDAYYQRLVQGGRFDIARKAFELAVEHADQPTVKAFLSSRLTRLKLVGEPAAPIQGVDLDGKPFSLADVKGKAVLVVFWATWCLPNAAETEWLQQAYETFHPQGLEIVGVNLDLMQEGAPKLESLLPNIRRFVFDYNVRWPTLVNRPADGDVAKTYGVTEIPANVLIGRDGKVAAIDLTRKNFESTVSKVVGR</sequence>
<dbReference type="EMBL" id="CP019082">
    <property type="protein sequence ID" value="APW62129.1"/>
    <property type="molecule type" value="Genomic_DNA"/>
</dbReference>
<protein>
    <submittedName>
        <fullName evidence="7">Thiol-disulfide oxidoreductase ResA</fullName>
    </submittedName>
</protein>
<gene>
    <name evidence="7" type="primary">resA_13</name>
    <name evidence="7" type="ORF">BSF38_03661</name>
</gene>
<evidence type="ECO:0000256" key="4">
    <source>
        <dbReference type="ARBA" id="ARBA00023284"/>
    </source>
</evidence>
<feature type="domain" description="Thioredoxin" evidence="6">
    <location>
        <begin position="215"/>
        <end position="363"/>
    </location>
</feature>
<dbReference type="InterPro" id="IPR013766">
    <property type="entry name" value="Thioredoxin_domain"/>
</dbReference>
<dbReference type="AlphaFoldDB" id="A0A1U7CTA4"/>
<dbReference type="GO" id="GO:0030313">
    <property type="term" value="C:cell envelope"/>
    <property type="evidence" value="ECO:0007669"/>
    <property type="project" value="UniProtKB-SubCell"/>
</dbReference>
<name>A0A1U7CTA4_9BACT</name>
<accession>A0A1U7CTA4</accession>
<keyword evidence="2" id="KW-0201">Cytochrome c-type biogenesis</keyword>
<feature type="signal peptide" evidence="5">
    <location>
        <begin position="1"/>
        <end position="26"/>
    </location>
</feature>
<evidence type="ECO:0000256" key="2">
    <source>
        <dbReference type="ARBA" id="ARBA00022748"/>
    </source>
</evidence>
<dbReference type="Proteomes" id="UP000186309">
    <property type="component" value="Chromosome"/>
</dbReference>
<dbReference type="GO" id="GO:0017004">
    <property type="term" value="P:cytochrome complex assembly"/>
    <property type="evidence" value="ECO:0007669"/>
    <property type="project" value="UniProtKB-KW"/>
</dbReference>
<keyword evidence="8" id="KW-1185">Reference proteome</keyword>
<dbReference type="CDD" id="cd02966">
    <property type="entry name" value="TlpA_like_family"/>
    <property type="match status" value="1"/>
</dbReference>
<dbReference type="RefSeq" id="WP_168189409.1">
    <property type="nucleotide sequence ID" value="NZ_CP019082.1"/>
</dbReference>
<keyword evidence="4" id="KW-0676">Redox-active center</keyword>
<evidence type="ECO:0000256" key="5">
    <source>
        <dbReference type="SAM" id="SignalP"/>
    </source>
</evidence>
<dbReference type="InterPro" id="IPR036249">
    <property type="entry name" value="Thioredoxin-like_sf"/>
</dbReference>
<dbReference type="KEGG" id="pbor:BSF38_03661"/>
<dbReference type="PROSITE" id="PS51352">
    <property type="entry name" value="THIOREDOXIN_2"/>
    <property type="match status" value="1"/>
</dbReference>
<feature type="chain" id="PRO_5013205346" evidence="5">
    <location>
        <begin position="27"/>
        <end position="363"/>
    </location>
</feature>
<evidence type="ECO:0000313" key="7">
    <source>
        <dbReference type="EMBL" id="APW62129.1"/>
    </source>
</evidence>
<keyword evidence="3" id="KW-1015">Disulfide bond</keyword>
<keyword evidence="5" id="KW-0732">Signal</keyword>
<dbReference type="PANTHER" id="PTHR42852:SF6">
    <property type="entry name" value="THIOL:DISULFIDE INTERCHANGE PROTEIN DSBE"/>
    <property type="match status" value="1"/>
</dbReference>
<evidence type="ECO:0000313" key="8">
    <source>
        <dbReference type="Proteomes" id="UP000186309"/>
    </source>
</evidence>
<dbReference type="STRING" id="1387353.BSF38_03661"/>
<dbReference type="InterPro" id="IPR050553">
    <property type="entry name" value="Thioredoxin_ResA/DsbE_sf"/>
</dbReference>
<comment type="subcellular location">
    <subcellularLocation>
        <location evidence="1">Cell envelope</location>
    </subcellularLocation>
</comment>
<proteinExistence type="predicted"/>
<dbReference type="GO" id="GO:0016491">
    <property type="term" value="F:oxidoreductase activity"/>
    <property type="evidence" value="ECO:0007669"/>
    <property type="project" value="InterPro"/>
</dbReference>
<organism evidence="7 8">
    <name type="scientific">Paludisphaera borealis</name>
    <dbReference type="NCBI Taxonomy" id="1387353"/>
    <lineage>
        <taxon>Bacteria</taxon>
        <taxon>Pseudomonadati</taxon>
        <taxon>Planctomycetota</taxon>
        <taxon>Planctomycetia</taxon>
        <taxon>Isosphaerales</taxon>
        <taxon>Isosphaeraceae</taxon>
        <taxon>Paludisphaera</taxon>
    </lineage>
</organism>
<dbReference type="SUPFAM" id="SSF52833">
    <property type="entry name" value="Thioredoxin-like"/>
    <property type="match status" value="1"/>
</dbReference>
<evidence type="ECO:0000259" key="6">
    <source>
        <dbReference type="PROSITE" id="PS51352"/>
    </source>
</evidence>
<dbReference type="Pfam" id="PF00578">
    <property type="entry name" value="AhpC-TSA"/>
    <property type="match status" value="1"/>
</dbReference>
<evidence type="ECO:0000256" key="3">
    <source>
        <dbReference type="ARBA" id="ARBA00023157"/>
    </source>
</evidence>
<dbReference type="PANTHER" id="PTHR42852">
    <property type="entry name" value="THIOL:DISULFIDE INTERCHANGE PROTEIN DSBE"/>
    <property type="match status" value="1"/>
</dbReference>
<reference evidence="8" key="1">
    <citation type="submission" date="2016-12" db="EMBL/GenBank/DDBJ databases">
        <title>Comparative genomics of four Isosphaeraceae planctomycetes: a common pool of plasmids and glycoside hydrolase genes.</title>
        <authorList>
            <person name="Ivanova A."/>
        </authorList>
    </citation>
    <scope>NUCLEOTIDE SEQUENCE [LARGE SCALE GENOMIC DNA]</scope>
    <source>
        <strain evidence="8">PX4</strain>
    </source>
</reference>